<dbReference type="GO" id="GO:0003677">
    <property type="term" value="F:DNA binding"/>
    <property type="evidence" value="ECO:0007669"/>
    <property type="project" value="InterPro"/>
</dbReference>
<dbReference type="PROSITE" id="PS50943">
    <property type="entry name" value="HTH_CROC1"/>
    <property type="match status" value="1"/>
</dbReference>
<dbReference type="Gene3D" id="1.10.260.40">
    <property type="entry name" value="lambda repressor-like DNA-binding domains"/>
    <property type="match status" value="1"/>
</dbReference>
<dbReference type="SUPFAM" id="SSF47413">
    <property type="entry name" value="lambda repressor-like DNA-binding domains"/>
    <property type="match status" value="1"/>
</dbReference>
<evidence type="ECO:0000259" key="1">
    <source>
        <dbReference type="PROSITE" id="PS50943"/>
    </source>
</evidence>
<dbReference type="RefSeq" id="WP_104266112.1">
    <property type="nucleotide sequence ID" value="NZ_CP028130.1"/>
</dbReference>
<name>A0AAD1AG29_9MICO</name>
<dbReference type="Pfam" id="PF13560">
    <property type="entry name" value="HTH_31"/>
    <property type="match status" value="1"/>
</dbReference>
<protein>
    <submittedName>
        <fullName evidence="2">XRE family transcriptional regulator</fullName>
    </submittedName>
</protein>
<dbReference type="InterPro" id="IPR010982">
    <property type="entry name" value="Lambda_DNA-bd_dom_sf"/>
</dbReference>
<dbReference type="InterPro" id="IPR001387">
    <property type="entry name" value="Cro/C1-type_HTH"/>
</dbReference>
<dbReference type="EMBL" id="CP028130">
    <property type="protein sequence ID" value="AZZ56902.1"/>
    <property type="molecule type" value="Genomic_DNA"/>
</dbReference>
<dbReference type="KEGG" id="ria:C7V51_14220"/>
<evidence type="ECO:0000313" key="3">
    <source>
        <dbReference type="Proteomes" id="UP000283946"/>
    </source>
</evidence>
<organism evidence="2 3">
    <name type="scientific">Rathayibacter iranicus</name>
    <dbReference type="NCBI Taxonomy" id="59737"/>
    <lineage>
        <taxon>Bacteria</taxon>
        <taxon>Bacillati</taxon>
        <taxon>Actinomycetota</taxon>
        <taxon>Actinomycetes</taxon>
        <taxon>Micrococcales</taxon>
        <taxon>Microbacteriaceae</taxon>
        <taxon>Rathayibacter</taxon>
    </lineage>
</organism>
<dbReference type="AlphaFoldDB" id="A0AAD1AG29"/>
<evidence type="ECO:0000313" key="2">
    <source>
        <dbReference type="EMBL" id="AZZ56902.1"/>
    </source>
</evidence>
<dbReference type="Proteomes" id="UP000283946">
    <property type="component" value="Chromosome"/>
</dbReference>
<accession>A0AAD1AG29</accession>
<sequence length="189" mass="20594">MIGTLLRAARTSRGLTQKQLATRSRLDQAGVSRAESGRDAAYSTVERLLAGAGHRLYSAPTHRDDAAEAAVGIRDNLAAGDQRRALRVLLQLNDDLVAERGLVRGVLGLAQPESTRSAVWDAALAGLVAWRLAEERVPLPVWVDDPGRHLKEPRTLEVDPADPIPTESDVPEELLRRGVLVWRDTFASV</sequence>
<gene>
    <name evidence="2" type="ORF">C7V51_14220</name>
</gene>
<reference evidence="2 3" key="1">
    <citation type="submission" date="2018-03" db="EMBL/GenBank/DDBJ databases">
        <title>Bacteriophage NCPPB3778 and a type I-E CRISPR drive the evolution of the US Biological Select Agent, Rathayibacter toxicus.</title>
        <authorList>
            <person name="Davis E.W.II."/>
            <person name="Tabima J.F."/>
            <person name="Weisberg A.J."/>
            <person name="Dantas Lopes L."/>
            <person name="Wiseman M.S."/>
            <person name="Wiseman M.S."/>
            <person name="Pupko T."/>
            <person name="Belcher M.S."/>
            <person name="Sechler A.J."/>
            <person name="Tancos M.A."/>
            <person name="Schroeder B.K."/>
            <person name="Murray T.D."/>
            <person name="Luster D.G."/>
            <person name="Schneider W.L."/>
            <person name="Rogers E."/>
            <person name="Andreote F.D."/>
            <person name="Grunwald N.J."/>
            <person name="Putnam M.L."/>
            <person name="Chang J.H."/>
        </authorList>
    </citation>
    <scope>NUCLEOTIDE SEQUENCE [LARGE SCALE GENOMIC DNA]</scope>
    <source>
        <strain evidence="2 3">NCCPB 2253</strain>
    </source>
</reference>
<proteinExistence type="predicted"/>
<dbReference type="CDD" id="cd00093">
    <property type="entry name" value="HTH_XRE"/>
    <property type="match status" value="1"/>
</dbReference>
<feature type="domain" description="HTH cro/C1-type" evidence="1">
    <location>
        <begin position="6"/>
        <end position="38"/>
    </location>
</feature>